<feature type="region of interest" description="Disordered" evidence="1">
    <location>
        <begin position="1"/>
        <end position="20"/>
    </location>
</feature>
<feature type="compositionally biased region" description="Basic and acidic residues" evidence="1">
    <location>
        <begin position="9"/>
        <end position="20"/>
    </location>
</feature>
<reference evidence="3" key="1">
    <citation type="submission" date="2014-12" db="EMBL/GenBank/DDBJ databases">
        <title>Insight into the proteome of Arion vulgaris.</title>
        <authorList>
            <person name="Aradska J."/>
            <person name="Bulat T."/>
            <person name="Smidak R."/>
            <person name="Sarate P."/>
            <person name="Gangsoo J."/>
            <person name="Sialana F."/>
            <person name="Bilban M."/>
            <person name="Lubec G."/>
        </authorList>
    </citation>
    <scope>NUCLEOTIDE SEQUENCE</scope>
    <source>
        <tissue evidence="3">Skin</tissue>
    </source>
</reference>
<proteinExistence type="predicted"/>
<feature type="region of interest" description="Disordered" evidence="1">
    <location>
        <begin position="38"/>
        <end position="80"/>
    </location>
</feature>
<evidence type="ECO:0000256" key="1">
    <source>
        <dbReference type="SAM" id="MobiDB-lite"/>
    </source>
</evidence>
<feature type="compositionally biased region" description="Polar residues" evidence="1">
    <location>
        <begin position="47"/>
        <end position="57"/>
    </location>
</feature>
<gene>
    <name evidence="3" type="primary">ORF110497</name>
    <name evidence="2" type="synonym">ORF110493</name>
</gene>
<evidence type="ECO:0008006" key="4">
    <source>
        <dbReference type="Google" id="ProtNLM"/>
    </source>
</evidence>
<dbReference type="EMBL" id="HACG01031630">
    <property type="protein sequence ID" value="CEK78495.1"/>
    <property type="molecule type" value="Transcribed_RNA"/>
</dbReference>
<name>A0A0B7AF20_9EUPU</name>
<evidence type="ECO:0000313" key="2">
    <source>
        <dbReference type="EMBL" id="CEK78494.1"/>
    </source>
</evidence>
<evidence type="ECO:0000313" key="3">
    <source>
        <dbReference type="EMBL" id="CEK78495.1"/>
    </source>
</evidence>
<accession>A0A0B7AF20</accession>
<dbReference type="AlphaFoldDB" id="A0A0B7AF20"/>
<sequence>MASSDEELREQMQEMMKQQEELFQKQLKLQQQFQHLQLQHQHQQQQHTEVTSTNNNNDKIDSTVPGNNTTEEVKVDPSNLGLPPAYDQLETNQKYAQQLQQHHQPQQQIISQHRPNSCSYYMRLRHMGEHPEGMYTTYSPEWYIGNLGFRASLWPENHGKSYCAALHLSYFSMDTTVGFSKTTVKCKVTLMDPKGRQSDCLLAERDAVFDGNRQIVDEWARGCIMVRIKMKDIKERGMCSDYTLLIRYDVSVSV</sequence>
<organism evidence="3">
    <name type="scientific">Arion vulgaris</name>
    <dbReference type="NCBI Taxonomy" id="1028688"/>
    <lineage>
        <taxon>Eukaryota</taxon>
        <taxon>Metazoa</taxon>
        <taxon>Spiralia</taxon>
        <taxon>Lophotrochozoa</taxon>
        <taxon>Mollusca</taxon>
        <taxon>Gastropoda</taxon>
        <taxon>Heterobranchia</taxon>
        <taxon>Euthyneura</taxon>
        <taxon>Panpulmonata</taxon>
        <taxon>Eupulmonata</taxon>
        <taxon>Stylommatophora</taxon>
        <taxon>Helicina</taxon>
        <taxon>Arionoidea</taxon>
        <taxon>Arionidae</taxon>
        <taxon>Arion</taxon>
    </lineage>
</organism>
<protein>
    <recommendedName>
        <fullName evidence="4">MATH domain-containing protein</fullName>
    </recommendedName>
</protein>
<dbReference type="EMBL" id="HACG01031629">
    <property type="protein sequence ID" value="CEK78494.1"/>
    <property type="molecule type" value="Transcribed_RNA"/>
</dbReference>